<evidence type="ECO:0000256" key="1">
    <source>
        <dbReference type="SAM" id="Phobius"/>
    </source>
</evidence>
<keyword evidence="1" id="KW-1133">Transmembrane helix</keyword>
<feature type="transmembrane region" description="Helical" evidence="1">
    <location>
        <begin position="42"/>
        <end position="69"/>
    </location>
</feature>
<organism evidence="2">
    <name type="scientific">Arundo donax</name>
    <name type="common">Giant reed</name>
    <name type="synonym">Donax arundinaceus</name>
    <dbReference type="NCBI Taxonomy" id="35708"/>
    <lineage>
        <taxon>Eukaryota</taxon>
        <taxon>Viridiplantae</taxon>
        <taxon>Streptophyta</taxon>
        <taxon>Embryophyta</taxon>
        <taxon>Tracheophyta</taxon>
        <taxon>Spermatophyta</taxon>
        <taxon>Magnoliopsida</taxon>
        <taxon>Liliopsida</taxon>
        <taxon>Poales</taxon>
        <taxon>Poaceae</taxon>
        <taxon>PACMAD clade</taxon>
        <taxon>Arundinoideae</taxon>
        <taxon>Arundineae</taxon>
        <taxon>Arundo</taxon>
    </lineage>
</organism>
<reference evidence="2" key="1">
    <citation type="submission" date="2014-09" db="EMBL/GenBank/DDBJ databases">
        <authorList>
            <person name="Magalhaes I.L.F."/>
            <person name="Oliveira U."/>
            <person name="Santos F.R."/>
            <person name="Vidigal T.H.D.A."/>
            <person name="Brescovit A.D."/>
            <person name="Santos A.J."/>
        </authorList>
    </citation>
    <scope>NUCLEOTIDE SEQUENCE</scope>
    <source>
        <tissue evidence="2">Shoot tissue taken approximately 20 cm above the soil surface</tissue>
    </source>
</reference>
<dbReference type="EMBL" id="GBRH01214048">
    <property type="protein sequence ID" value="JAD83847.1"/>
    <property type="molecule type" value="Transcribed_RNA"/>
</dbReference>
<evidence type="ECO:0000313" key="2">
    <source>
        <dbReference type="EMBL" id="JAD83847.1"/>
    </source>
</evidence>
<accession>A0A0A9DJ82</accession>
<reference evidence="2" key="2">
    <citation type="journal article" date="2015" name="Data Brief">
        <title>Shoot transcriptome of the giant reed, Arundo donax.</title>
        <authorList>
            <person name="Barrero R.A."/>
            <person name="Guerrero F.D."/>
            <person name="Moolhuijzen P."/>
            <person name="Goolsby J.A."/>
            <person name="Tidwell J."/>
            <person name="Bellgard S.E."/>
            <person name="Bellgard M.I."/>
        </authorList>
    </citation>
    <scope>NUCLEOTIDE SEQUENCE</scope>
    <source>
        <tissue evidence="2">Shoot tissue taken approximately 20 cm above the soil surface</tissue>
    </source>
</reference>
<keyword evidence="1" id="KW-0472">Membrane</keyword>
<proteinExistence type="predicted"/>
<dbReference type="AlphaFoldDB" id="A0A0A9DJ82"/>
<protein>
    <submittedName>
        <fullName evidence="2">Uncharacterized protein</fullName>
    </submittedName>
</protein>
<keyword evidence="1" id="KW-0812">Transmembrane</keyword>
<sequence length="101" mass="11850">MITCEIQWLRLMIVMSSHYNLISIGTMENIFHQMQIEVLETFILFTVFLFTVEEYMVVTIMLSFGLHYWTSGTNSMMSGLQKKILKRRLKSSMGVRKSCLN</sequence>
<name>A0A0A9DJ82_ARUDO</name>